<protein>
    <submittedName>
        <fullName evidence="3">Transglutaminase domain-containing protein</fullName>
    </submittedName>
</protein>
<evidence type="ECO:0000313" key="3">
    <source>
        <dbReference type="EMBL" id="MCA9382854.1"/>
    </source>
</evidence>
<evidence type="ECO:0000256" key="1">
    <source>
        <dbReference type="SAM" id="Phobius"/>
    </source>
</evidence>
<keyword evidence="1" id="KW-0812">Transmembrane</keyword>
<dbReference type="Pfam" id="PF01841">
    <property type="entry name" value="Transglut_core"/>
    <property type="match status" value="1"/>
</dbReference>
<dbReference type="SMART" id="SM00460">
    <property type="entry name" value="TGc"/>
    <property type="match status" value="1"/>
</dbReference>
<feature type="domain" description="Transglutaminase-like" evidence="2">
    <location>
        <begin position="372"/>
        <end position="438"/>
    </location>
</feature>
<dbReference type="PANTHER" id="PTHR33490:SF6">
    <property type="entry name" value="SLL1049 PROTEIN"/>
    <property type="match status" value="1"/>
</dbReference>
<dbReference type="InterPro" id="IPR002931">
    <property type="entry name" value="Transglutaminase-like"/>
</dbReference>
<organism evidence="3 4">
    <name type="scientific">Candidatus Dojkabacteria bacterium</name>
    <dbReference type="NCBI Taxonomy" id="2099670"/>
    <lineage>
        <taxon>Bacteria</taxon>
        <taxon>Candidatus Dojkabacteria</taxon>
    </lineage>
</organism>
<evidence type="ECO:0000259" key="2">
    <source>
        <dbReference type="SMART" id="SM00460"/>
    </source>
</evidence>
<dbReference type="Proteomes" id="UP000783287">
    <property type="component" value="Unassembled WGS sequence"/>
</dbReference>
<keyword evidence="1" id="KW-1133">Transmembrane helix</keyword>
<evidence type="ECO:0000313" key="4">
    <source>
        <dbReference type="Proteomes" id="UP000783287"/>
    </source>
</evidence>
<dbReference type="PANTHER" id="PTHR33490">
    <property type="entry name" value="BLR5614 PROTEIN-RELATED"/>
    <property type="match status" value="1"/>
</dbReference>
<reference evidence="3" key="1">
    <citation type="submission" date="2020-04" db="EMBL/GenBank/DDBJ databases">
        <authorList>
            <person name="Zhang T."/>
        </authorList>
    </citation>
    <scope>NUCLEOTIDE SEQUENCE</scope>
    <source>
        <strain evidence="3">HKST-UBA14</strain>
    </source>
</reference>
<comment type="caution">
    <text evidence="3">The sequence shown here is derived from an EMBL/GenBank/DDBJ whole genome shotgun (WGS) entry which is preliminary data.</text>
</comment>
<sequence length="566" mass="63149">MALISPVLAADFNVQINREYTLEATGEFRIVETHSVTNNSTELLISNSNTETFHISVINSKKDTIQSVVDGVKIVAEGVERDYTTTIDENSAQLEVQYPRSIRGGETITFSIEYVNPGLVEDKGALIDVYAPGFAEGFKFEEGQTAIKYNTVVNVAQSYEEENFVIPSEHQSETGESYRMYSFTQESLIGTTIWLQIGRTQNYNFLITQEANATDASDTGFFNEYRLIMPRDIKESLISQTVYYTKISPEPFQIVEDEEGNLIGYFKIPTHQNAQIILEGYAIVTNIGVEADETNSGVIGDYEGILLDEYTGQAEYWEVDSAEIQGLATTLKGDEQNVYHIILNTYEHVIDTIDYSQVKRFGLNERQGALKTLQGGAAVCMEYSDLFLTLTRAEGIPARAAFGYGYDSKLAESEQEAHQWVQVYLPGNDSWISVDVTWGESGPALIGGDLNHFFTHVAGDGPNTPAMVERISYGDDVELNPPDFAISVTDSVPNTSEMLSQQQILEKYPEKSNDLAKLFKDFDFSSYDMSQLSILFILLGIFITGSSVIFLGYMFISSKKKKKKTT</sequence>
<dbReference type="Gene3D" id="3.10.620.30">
    <property type="match status" value="1"/>
</dbReference>
<dbReference type="AlphaFoldDB" id="A0A955L4P7"/>
<proteinExistence type="predicted"/>
<name>A0A955L4P7_9BACT</name>
<gene>
    <name evidence="3" type="ORF">KC909_00675</name>
</gene>
<dbReference type="EMBL" id="JAGQLK010000008">
    <property type="protein sequence ID" value="MCA9382854.1"/>
    <property type="molecule type" value="Genomic_DNA"/>
</dbReference>
<reference evidence="3" key="2">
    <citation type="journal article" date="2021" name="Microbiome">
        <title>Successional dynamics and alternative stable states in a saline activated sludge microbial community over 9 years.</title>
        <authorList>
            <person name="Wang Y."/>
            <person name="Ye J."/>
            <person name="Ju F."/>
            <person name="Liu L."/>
            <person name="Boyd J.A."/>
            <person name="Deng Y."/>
            <person name="Parks D.H."/>
            <person name="Jiang X."/>
            <person name="Yin X."/>
            <person name="Woodcroft B.J."/>
            <person name="Tyson G.W."/>
            <person name="Hugenholtz P."/>
            <person name="Polz M.F."/>
            <person name="Zhang T."/>
        </authorList>
    </citation>
    <scope>NUCLEOTIDE SEQUENCE</scope>
    <source>
        <strain evidence="3">HKST-UBA14</strain>
    </source>
</reference>
<accession>A0A955L4P7</accession>
<dbReference type="InterPro" id="IPR038765">
    <property type="entry name" value="Papain-like_cys_pep_sf"/>
</dbReference>
<keyword evidence="1" id="KW-0472">Membrane</keyword>
<feature type="transmembrane region" description="Helical" evidence="1">
    <location>
        <begin position="534"/>
        <end position="556"/>
    </location>
</feature>
<dbReference type="SUPFAM" id="SSF54001">
    <property type="entry name" value="Cysteine proteinases"/>
    <property type="match status" value="1"/>
</dbReference>